<organism evidence="2 3">
    <name type="scientific">Oikopleura dioica</name>
    <name type="common">Tunicate</name>
    <dbReference type="NCBI Taxonomy" id="34765"/>
    <lineage>
        <taxon>Eukaryota</taxon>
        <taxon>Metazoa</taxon>
        <taxon>Chordata</taxon>
        <taxon>Tunicata</taxon>
        <taxon>Appendicularia</taxon>
        <taxon>Copelata</taxon>
        <taxon>Oikopleuridae</taxon>
        <taxon>Oikopleura</taxon>
    </lineage>
</organism>
<sequence length="679" mass="75699">MNAELCGSPAASGKSSSRRPRSANRVGRSASSGCEGKARKTSSSSPSSKPRARKPSKRGRSSQGSAFEQPKSKCRPSDQAANSSFGDSQLLSSSANSNQASVSETDSEQPSTSAAARKHDDQLVRNHGRIDVCRFPDQIAPESNSLGSDRQPLEHRNIEGTLRVWNKYSTALLKMAQKRKSLFENCPMNVEEGKRFTPLETIDWHTVRLMYTCKSENVMGSHPSHNFNLHQGSLIDLNICDRFLPVQQAQAALAASEFYLTVLGIKMMTTVEENSVKIRMISTTAKSVTEEFGALDLPAKGKIDKSFRFGQDVTEDYLALLKSLCTASYGDQKTSYQFTPSENELIPLSIIDTNMFDYLFTVEAIVDSVYDKVELSIVEDDNWIPASFHSYPYDNGNVDYTQIPNAANWQNLIERCSYRLSLIRDDTENCHLIYLADKNFVKNRQRNAFNAMVNNFANKYIHFCLARTEITNDKLNRILKYSSCVDYGYIALRRESFIKTVKFSSLYSLNDFVLYETRVHGQTETPDSGIEVSSPPVKIKSELYKLTPKVKTPDEVQQIESIKTMLKEPTAAPPPPPPYEAAIAMKPTSPLPLSDEIIDDAINAGTSWIDLTEPLTPDDSLREPEPVPVVVVSPETTTPPLGRQSSFYQPPPPPQPAQNFIPSVPTNITLFDNMFNSKK</sequence>
<feature type="compositionally biased region" description="Low complexity" evidence="1">
    <location>
        <begin position="83"/>
        <end position="101"/>
    </location>
</feature>
<evidence type="ECO:0000256" key="1">
    <source>
        <dbReference type="SAM" id="MobiDB-lite"/>
    </source>
</evidence>
<feature type="region of interest" description="Disordered" evidence="1">
    <location>
        <begin position="1"/>
        <end position="123"/>
    </location>
</feature>
<feature type="compositionally biased region" description="Low complexity" evidence="1">
    <location>
        <begin position="631"/>
        <end position="640"/>
    </location>
</feature>
<feature type="region of interest" description="Disordered" evidence="1">
    <location>
        <begin position="631"/>
        <end position="660"/>
    </location>
</feature>
<name>A0ABN7SC75_OIKDI</name>
<proteinExistence type="predicted"/>
<evidence type="ECO:0000313" key="2">
    <source>
        <dbReference type="EMBL" id="CAG5096492.1"/>
    </source>
</evidence>
<keyword evidence="3" id="KW-1185">Reference proteome</keyword>
<dbReference type="Proteomes" id="UP001158576">
    <property type="component" value="Chromosome XSR"/>
</dbReference>
<reference evidence="2 3" key="1">
    <citation type="submission" date="2021-04" db="EMBL/GenBank/DDBJ databases">
        <authorList>
            <person name="Bliznina A."/>
        </authorList>
    </citation>
    <scope>NUCLEOTIDE SEQUENCE [LARGE SCALE GENOMIC DNA]</scope>
</reference>
<feature type="compositionally biased region" description="Polar residues" evidence="1">
    <location>
        <begin position="102"/>
        <end position="114"/>
    </location>
</feature>
<protein>
    <submittedName>
        <fullName evidence="2">Oidioi.mRNA.OKI2018_I69.XSR.g14643.t1.cds</fullName>
    </submittedName>
</protein>
<evidence type="ECO:0000313" key="3">
    <source>
        <dbReference type="Proteomes" id="UP001158576"/>
    </source>
</evidence>
<feature type="compositionally biased region" description="Basic residues" evidence="1">
    <location>
        <begin position="50"/>
        <end position="60"/>
    </location>
</feature>
<dbReference type="EMBL" id="OU015569">
    <property type="protein sequence ID" value="CAG5096492.1"/>
    <property type="molecule type" value="Genomic_DNA"/>
</dbReference>
<accession>A0ABN7SC75</accession>
<gene>
    <name evidence="2" type="ORF">OKIOD_LOCUS6201</name>
</gene>